<keyword evidence="10" id="KW-1185">Reference proteome</keyword>
<evidence type="ECO:0000256" key="1">
    <source>
        <dbReference type="ARBA" id="ARBA00000085"/>
    </source>
</evidence>
<organism evidence="9 10">
    <name type="scientific">Halonotius aquaticus</name>
    <dbReference type="NCBI Taxonomy" id="2216978"/>
    <lineage>
        <taxon>Archaea</taxon>
        <taxon>Methanobacteriati</taxon>
        <taxon>Methanobacteriota</taxon>
        <taxon>Stenosarchaea group</taxon>
        <taxon>Halobacteria</taxon>
        <taxon>Halobacteriales</taxon>
        <taxon>Haloferacaceae</taxon>
        <taxon>Halonotius</taxon>
    </lineage>
</organism>
<feature type="transmembrane region" description="Helical" evidence="7">
    <location>
        <begin position="446"/>
        <end position="470"/>
    </location>
</feature>
<dbReference type="InterPro" id="IPR036890">
    <property type="entry name" value="HATPase_C_sf"/>
</dbReference>
<feature type="transmembrane region" description="Helical" evidence="7">
    <location>
        <begin position="482"/>
        <end position="504"/>
    </location>
</feature>
<dbReference type="PRINTS" id="PR00344">
    <property type="entry name" value="BCTRLSENSOR"/>
</dbReference>
<dbReference type="GO" id="GO:0004673">
    <property type="term" value="F:protein histidine kinase activity"/>
    <property type="evidence" value="ECO:0007669"/>
    <property type="project" value="UniProtKB-EC"/>
</dbReference>
<keyword evidence="6" id="KW-0067">ATP-binding</keyword>
<evidence type="ECO:0000256" key="5">
    <source>
        <dbReference type="ARBA" id="ARBA00022777"/>
    </source>
</evidence>
<keyword evidence="7" id="KW-1133">Transmembrane helix</keyword>
<feature type="transmembrane region" description="Helical" evidence="7">
    <location>
        <begin position="12"/>
        <end position="28"/>
    </location>
</feature>
<evidence type="ECO:0000259" key="8">
    <source>
        <dbReference type="PROSITE" id="PS50109"/>
    </source>
</evidence>
<keyword evidence="7" id="KW-0812">Transmembrane</keyword>
<feature type="transmembrane region" description="Helical" evidence="7">
    <location>
        <begin position="110"/>
        <end position="128"/>
    </location>
</feature>
<gene>
    <name evidence="9" type="ORF">DM826_05870</name>
</gene>
<dbReference type="Pfam" id="PF02518">
    <property type="entry name" value="HATPase_c"/>
    <property type="match status" value="1"/>
</dbReference>
<dbReference type="AlphaFoldDB" id="A0A3A6PV19"/>
<evidence type="ECO:0000256" key="2">
    <source>
        <dbReference type="ARBA" id="ARBA00012438"/>
    </source>
</evidence>
<sequence length="519" mass="55311">MATPSTRWKRYGGFGIAAVGFLITRLFVAETIGAGMPLPFLLASLPPLLVGLGLTVFGVVLAVGRFSTTYVRTVTVWCGLGIVALVALLVATQLSAILREGMMTTLLDSQLLVGNLLLGGAVVGVFMGDRSAANTQKRQEIRRTANRAAFVNRLLRHDVLNAAAIIEGHAGLLAETPDRPESVSAIDNAAGTIKQTITEVGRIASPNEDSEITPVPLAGTLSTAIDELRERYPDREIRVESVPDELTVAADDRLDIVVTELVENAIRYGDDAVRVVIESTPQSVAISVVDYGPGLPPAQRELLTMGEFPEYDDPGAGFGLQAVSLLVERYGGQIMTAGGAGSEVPHRITVRLPREPLSGSMTETTGISMFAVGRATTAGVVAGVVMGSFLQLAADSLPVIGALYSVNSPGIGWLTHLFHSVIFALLFATGYQYTDRGTSLSPRRRASLFGLGWGTVLWFVAAGFVMPAWLSILGQPATLPNLTPIGLLAHLLWGLTLGLSYTLLGRLSWFEQCVQWYRG</sequence>
<dbReference type="EMBL" id="QKNY01000008">
    <property type="protein sequence ID" value="RJX43455.1"/>
    <property type="molecule type" value="Genomic_DNA"/>
</dbReference>
<comment type="catalytic activity">
    <reaction evidence="1">
        <text>ATP + protein L-histidine = ADP + protein N-phospho-L-histidine.</text>
        <dbReference type="EC" id="2.7.13.3"/>
    </reaction>
</comment>
<dbReference type="PANTHER" id="PTHR44936:SF10">
    <property type="entry name" value="SENSOR PROTEIN RSTB"/>
    <property type="match status" value="1"/>
</dbReference>
<feature type="transmembrane region" description="Helical" evidence="7">
    <location>
        <begin position="371"/>
        <end position="393"/>
    </location>
</feature>
<dbReference type="SUPFAM" id="SSF55874">
    <property type="entry name" value="ATPase domain of HSP90 chaperone/DNA topoisomerase II/histidine kinase"/>
    <property type="match status" value="1"/>
</dbReference>
<dbReference type="InterPro" id="IPR050980">
    <property type="entry name" value="2C_sensor_his_kinase"/>
</dbReference>
<keyword evidence="5" id="KW-0418">Kinase</keyword>
<dbReference type="PANTHER" id="PTHR44936">
    <property type="entry name" value="SENSOR PROTEIN CREC"/>
    <property type="match status" value="1"/>
</dbReference>
<protein>
    <recommendedName>
        <fullName evidence="2">histidine kinase</fullName>
        <ecNumber evidence="2">2.7.13.3</ecNumber>
    </recommendedName>
</protein>
<dbReference type="Gene3D" id="3.30.565.10">
    <property type="entry name" value="Histidine kinase-like ATPase, C-terminal domain"/>
    <property type="match status" value="1"/>
</dbReference>
<dbReference type="InterPro" id="IPR003594">
    <property type="entry name" value="HATPase_dom"/>
</dbReference>
<accession>A0A3A6PV19</accession>
<keyword evidence="4" id="KW-0547">Nucleotide-binding</keyword>
<keyword evidence="7" id="KW-0472">Membrane</keyword>
<reference evidence="9 10" key="1">
    <citation type="submission" date="2018-06" db="EMBL/GenBank/DDBJ databases">
        <title>Halonotius sp. F13-13 a new haloarchaeeon isolated from a solar saltern from Isla Cristina, Huelva, Spain.</title>
        <authorList>
            <person name="Duran-Viseras A."/>
            <person name="Sanchez-Porro C."/>
            <person name="Ventosa A."/>
        </authorList>
    </citation>
    <scope>NUCLEOTIDE SEQUENCE [LARGE SCALE GENOMIC DNA]</scope>
    <source>
        <strain evidence="9 10">F13-13</strain>
    </source>
</reference>
<feature type="transmembrane region" description="Helical" evidence="7">
    <location>
        <begin position="40"/>
        <end position="64"/>
    </location>
</feature>
<dbReference type="GO" id="GO:0005524">
    <property type="term" value="F:ATP binding"/>
    <property type="evidence" value="ECO:0007669"/>
    <property type="project" value="UniProtKB-KW"/>
</dbReference>
<evidence type="ECO:0000256" key="4">
    <source>
        <dbReference type="ARBA" id="ARBA00022741"/>
    </source>
</evidence>
<feature type="transmembrane region" description="Helical" evidence="7">
    <location>
        <begin position="413"/>
        <end position="434"/>
    </location>
</feature>
<dbReference type="RefSeq" id="WP_120102472.1">
    <property type="nucleotide sequence ID" value="NZ_QKNY01000008.1"/>
</dbReference>
<dbReference type="InterPro" id="IPR004358">
    <property type="entry name" value="Sig_transdc_His_kin-like_C"/>
</dbReference>
<keyword evidence="3" id="KW-0808">Transferase</keyword>
<proteinExistence type="predicted"/>
<dbReference type="PROSITE" id="PS50109">
    <property type="entry name" value="HIS_KIN"/>
    <property type="match status" value="1"/>
</dbReference>
<evidence type="ECO:0000256" key="7">
    <source>
        <dbReference type="SAM" id="Phobius"/>
    </source>
</evidence>
<dbReference type="InterPro" id="IPR005467">
    <property type="entry name" value="His_kinase_dom"/>
</dbReference>
<name>A0A3A6PV19_9EURY</name>
<dbReference type="Proteomes" id="UP000276588">
    <property type="component" value="Unassembled WGS sequence"/>
</dbReference>
<evidence type="ECO:0000313" key="9">
    <source>
        <dbReference type="EMBL" id="RJX43455.1"/>
    </source>
</evidence>
<dbReference type="OrthoDB" id="3369at2157"/>
<evidence type="ECO:0000256" key="3">
    <source>
        <dbReference type="ARBA" id="ARBA00022679"/>
    </source>
</evidence>
<comment type="caution">
    <text evidence="9">The sequence shown here is derived from an EMBL/GenBank/DDBJ whole genome shotgun (WGS) entry which is preliminary data.</text>
</comment>
<evidence type="ECO:0000256" key="6">
    <source>
        <dbReference type="ARBA" id="ARBA00022840"/>
    </source>
</evidence>
<feature type="transmembrane region" description="Helical" evidence="7">
    <location>
        <begin position="76"/>
        <end position="98"/>
    </location>
</feature>
<evidence type="ECO:0000313" key="10">
    <source>
        <dbReference type="Proteomes" id="UP000276588"/>
    </source>
</evidence>
<dbReference type="SMART" id="SM00387">
    <property type="entry name" value="HATPase_c"/>
    <property type="match status" value="1"/>
</dbReference>
<feature type="domain" description="Histidine kinase" evidence="8">
    <location>
        <begin position="154"/>
        <end position="356"/>
    </location>
</feature>
<dbReference type="EC" id="2.7.13.3" evidence="2"/>